<proteinExistence type="predicted"/>
<dbReference type="InterPro" id="IPR003789">
    <property type="entry name" value="Asn/Gln_tRNA_amidoTrase-B-like"/>
</dbReference>
<dbReference type="OrthoDB" id="9794041at2"/>
<evidence type="ECO:0000313" key="1">
    <source>
        <dbReference type="EMBL" id="RCX16910.1"/>
    </source>
</evidence>
<dbReference type="PANTHER" id="PTHR28055:SF1">
    <property type="entry name" value="ALTERED INHERITANCE OF MITOCHONDRIA PROTEIN 41, MITOCHONDRIAL"/>
    <property type="match status" value="1"/>
</dbReference>
<dbReference type="GO" id="GO:0016884">
    <property type="term" value="F:carbon-nitrogen ligase activity, with glutamine as amido-N-donor"/>
    <property type="evidence" value="ECO:0007669"/>
    <property type="project" value="InterPro"/>
</dbReference>
<dbReference type="PANTHER" id="PTHR28055">
    <property type="entry name" value="ALTERED INHERITANCE OF MITOCHONDRIA PROTEIN 41, MITOCHONDRIAL"/>
    <property type="match status" value="1"/>
</dbReference>
<dbReference type="EMBL" id="QPJT01000009">
    <property type="protein sequence ID" value="RCX16910.1"/>
    <property type="molecule type" value="Genomic_DNA"/>
</dbReference>
<gene>
    <name evidence="1" type="ORF">DFR58_109137</name>
</gene>
<keyword evidence="2" id="KW-1185">Reference proteome</keyword>
<dbReference type="Proteomes" id="UP000253034">
    <property type="component" value="Unassembled WGS sequence"/>
</dbReference>
<dbReference type="InterPro" id="IPR042184">
    <property type="entry name" value="YqeY/Aim41_N"/>
</dbReference>
<dbReference type="RefSeq" id="WP_114297635.1">
    <property type="nucleotide sequence ID" value="NZ_QPJT01000009.1"/>
</dbReference>
<organism evidence="1 2">
    <name type="scientific">Anaerobacterium chartisolvens</name>
    <dbReference type="NCBI Taxonomy" id="1297424"/>
    <lineage>
        <taxon>Bacteria</taxon>
        <taxon>Bacillati</taxon>
        <taxon>Bacillota</taxon>
        <taxon>Clostridia</taxon>
        <taxon>Eubacteriales</taxon>
        <taxon>Oscillospiraceae</taxon>
        <taxon>Anaerobacterium</taxon>
    </lineage>
</organism>
<comment type="caution">
    <text evidence="1">The sequence shown here is derived from an EMBL/GenBank/DDBJ whole genome shotgun (WGS) entry which is preliminary data.</text>
</comment>
<dbReference type="Gene3D" id="1.10.10.410">
    <property type="match status" value="1"/>
</dbReference>
<dbReference type="AlphaFoldDB" id="A0A369B5Y1"/>
<protein>
    <recommendedName>
        <fullName evidence="3">GatB/YqeY domain-containing protein</fullName>
    </recommendedName>
</protein>
<accession>A0A369B5Y1</accession>
<dbReference type="InterPro" id="IPR023168">
    <property type="entry name" value="GatB_Yqey_C_2"/>
</dbReference>
<name>A0A369B5Y1_9FIRM</name>
<dbReference type="InterPro" id="IPR019004">
    <property type="entry name" value="YqeY/Aim41"/>
</dbReference>
<evidence type="ECO:0008006" key="3">
    <source>
        <dbReference type="Google" id="ProtNLM"/>
    </source>
</evidence>
<dbReference type="Pfam" id="PF09424">
    <property type="entry name" value="YqeY"/>
    <property type="match status" value="1"/>
</dbReference>
<reference evidence="1 2" key="1">
    <citation type="submission" date="2018-07" db="EMBL/GenBank/DDBJ databases">
        <title>Genomic Encyclopedia of Type Strains, Phase IV (KMG-IV): sequencing the most valuable type-strain genomes for metagenomic binning, comparative biology and taxonomic classification.</title>
        <authorList>
            <person name="Goeker M."/>
        </authorList>
    </citation>
    <scope>NUCLEOTIDE SEQUENCE [LARGE SCALE GENOMIC DNA]</scope>
    <source>
        <strain evidence="1 2">DSM 27016</strain>
    </source>
</reference>
<sequence length="147" mass="16627">MSLKERLTEDMKIAMRDKDSIKKNAVQMARAAVLQVEKDKKVTLDDDGIIEIIAKEVKKRRDSVPDYEKSGRIDLVEDLNKEIEALLQYLPQQLTEEELEVIVKQAIEDTGASSARDLGKIMQAVMPKVKGRSDGKIINQIAKKYLS</sequence>
<evidence type="ECO:0000313" key="2">
    <source>
        <dbReference type="Proteomes" id="UP000253034"/>
    </source>
</evidence>
<dbReference type="Gene3D" id="1.10.1510.10">
    <property type="entry name" value="Uncharacterised protein YqeY/AIM41 PF09424, N-terminal domain"/>
    <property type="match status" value="1"/>
</dbReference>
<dbReference type="SUPFAM" id="SSF89095">
    <property type="entry name" value="GatB/YqeY motif"/>
    <property type="match status" value="1"/>
</dbReference>